<keyword evidence="2" id="KW-1185">Reference proteome</keyword>
<dbReference type="AlphaFoldDB" id="A0A316UBM9"/>
<accession>A0A316UBM9</accession>
<proteinExistence type="predicted"/>
<dbReference type="Proteomes" id="UP000245942">
    <property type="component" value="Unassembled WGS sequence"/>
</dbReference>
<name>A0A316UBM9_9BASI</name>
<sequence>MDKLEGNSLAIVKLCGSNSPAAAVVVDHAVLSWTPSSSTELLASLIKAGCKFTLRHLYFFSRVARKFPQDLERSLSTLGATPLAGLEEDAALLSCVATQHMDDTKLVTLQKHVDKTIAESSKRTITLVFDHDDVGRVCCTRKPSVKSDLEDESERDGLKVFWQPSPKGEVDAGLGGSVTSDAIPSESTGGVNDFLNASLSSKDLAALPKRGGGDLEVTVCVQDVMSLKTRRGLPRQRHR</sequence>
<gene>
    <name evidence="1" type="ORF">BCV69DRAFT_149314</name>
</gene>
<evidence type="ECO:0000313" key="2">
    <source>
        <dbReference type="Proteomes" id="UP000245942"/>
    </source>
</evidence>
<evidence type="ECO:0000313" key="1">
    <source>
        <dbReference type="EMBL" id="PWN22569.1"/>
    </source>
</evidence>
<reference evidence="1 2" key="1">
    <citation type="journal article" date="2018" name="Mol. Biol. Evol.">
        <title>Broad Genomic Sampling Reveals a Smut Pathogenic Ancestry of the Fungal Clade Ustilaginomycotina.</title>
        <authorList>
            <person name="Kijpornyongpan T."/>
            <person name="Mondo S.J."/>
            <person name="Barry K."/>
            <person name="Sandor L."/>
            <person name="Lee J."/>
            <person name="Lipzen A."/>
            <person name="Pangilinan J."/>
            <person name="LaButti K."/>
            <person name="Hainaut M."/>
            <person name="Henrissat B."/>
            <person name="Grigoriev I.V."/>
            <person name="Spatafora J.W."/>
            <person name="Aime M.C."/>
        </authorList>
    </citation>
    <scope>NUCLEOTIDE SEQUENCE [LARGE SCALE GENOMIC DNA]</scope>
    <source>
        <strain evidence="1 2">MCA 4718</strain>
    </source>
</reference>
<organism evidence="1 2">
    <name type="scientific">Pseudomicrostroma glucosiphilum</name>
    <dbReference type="NCBI Taxonomy" id="1684307"/>
    <lineage>
        <taxon>Eukaryota</taxon>
        <taxon>Fungi</taxon>
        <taxon>Dikarya</taxon>
        <taxon>Basidiomycota</taxon>
        <taxon>Ustilaginomycotina</taxon>
        <taxon>Exobasidiomycetes</taxon>
        <taxon>Microstromatales</taxon>
        <taxon>Microstromatales incertae sedis</taxon>
        <taxon>Pseudomicrostroma</taxon>
    </lineage>
</organism>
<dbReference type="RefSeq" id="XP_025349729.1">
    <property type="nucleotide sequence ID" value="XM_025489339.1"/>
</dbReference>
<dbReference type="EMBL" id="KZ819323">
    <property type="protein sequence ID" value="PWN22569.1"/>
    <property type="molecule type" value="Genomic_DNA"/>
</dbReference>
<protein>
    <submittedName>
        <fullName evidence="1">Uncharacterized protein</fullName>
    </submittedName>
</protein>
<dbReference type="GeneID" id="37011073"/>